<dbReference type="InParanoid" id="A0A4W6DVR0"/>
<reference evidence="3" key="1">
    <citation type="submission" date="2015-09" db="EMBL/GenBank/DDBJ databases">
        <authorList>
            <person name="Sai Rama Sridatta P."/>
        </authorList>
    </citation>
    <scope>NUCLEOTIDE SEQUENCE [LARGE SCALE GENOMIC DNA]</scope>
</reference>
<keyword evidence="3" id="KW-1185">Reference proteome</keyword>
<accession>A0A4W6DVR0</accession>
<keyword evidence="1" id="KW-0732">Signal</keyword>
<feature type="chain" id="PRO_5021195766" evidence="1">
    <location>
        <begin position="24"/>
        <end position="141"/>
    </location>
</feature>
<evidence type="ECO:0000256" key="1">
    <source>
        <dbReference type="SAM" id="SignalP"/>
    </source>
</evidence>
<protein>
    <submittedName>
        <fullName evidence="2">Uncharacterized protein</fullName>
    </submittedName>
</protein>
<dbReference type="Proteomes" id="UP000314980">
    <property type="component" value="Unassembled WGS sequence"/>
</dbReference>
<proteinExistence type="predicted"/>
<evidence type="ECO:0000313" key="3">
    <source>
        <dbReference type="Proteomes" id="UP000314980"/>
    </source>
</evidence>
<name>A0A4W6DVR0_LATCA</name>
<reference evidence="2" key="3">
    <citation type="submission" date="2025-09" db="UniProtKB">
        <authorList>
            <consortium name="Ensembl"/>
        </authorList>
    </citation>
    <scope>IDENTIFICATION</scope>
</reference>
<dbReference type="STRING" id="8187.ENSLCAP00010028872"/>
<dbReference type="Gene3D" id="2.60.40.10">
    <property type="entry name" value="Immunoglobulins"/>
    <property type="match status" value="1"/>
</dbReference>
<dbReference type="GeneTree" id="ENSGT00940000173857"/>
<sequence length="141" mass="15758">MKCQVVFPACLLLLWTLAVFVSAQETPKITTLMTSDGIKLKCGTDGYFKKDGQNHPDILQYNDENSGEYTCWTANPANEDGERKGPKIFVRFRTCDNCIELDIGSVVGMVCRKYGGYDCDRSGCVSHRVSWAEWSAVQENA</sequence>
<dbReference type="AlphaFoldDB" id="A0A4W6DVR0"/>
<feature type="signal peptide" evidence="1">
    <location>
        <begin position="1"/>
        <end position="23"/>
    </location>
</feature>
<organism evidence="2 3">
    <name type="scientific">Lates calcarifer</name>
    <name type="common">Barramundi</name>
    <name type="synonym">Holocentrus calcarifer</name>
    <dbReference type="NCBI Taxonomy" id="8187"/>
    <lineage>
        <taxon>Eukaryota</taxon>
        <taxon>Metazoa</taxon>
        <taxon>Chordata</taxon>
        <taxon>Craniata</taxon>
        <taxon>Vertebrata</taxon>
        <taxon>Euteleostomi</taxon>
        <taxon>Actinopterygii</taxon>
        <taxon>Neopterygii</taxon>
        <taxon>Teleostei</taxon>
        <taxon>Neoteleostei</taxon>
        <taxon>Acanthomorphata</taxon>
        <taxon>Carangaria</taxon>
        <taxon>Carangaria incertae sedis</taxon>
        <taxon>Centropomidae</taxon>
        <taxon>Lates</taxon>
    </lineage>
</organism>
<reference evidence="2" key="2">
    <citation type="submission" date="2025-08" db="UniProtKB">
        <authorList>
            <consortium name="Ensembl"/>
        </authorList>
    </citation>
    <scope>IDENTIFICATION</scope>
</reference>
<dbReference type="Ensembl" id="ENSLCAT00010029494.1">
    <property type="protein sequence ID" value="ENSLCAP00010028872.1"/>
    <property type="gene ID" value="ENSLCAG00010013529.1"/>
</dbReference>
<evidence type="ECO:0000313" key="2">
    <source>
        <dbReference type="Ensembl" id="ENSLCAP00010028872.1"/>
    </source>
</evidence>
<dbReference type="InterPro" id="IPR013783">
    <property type="entry name" value="Ig-like_fold"/>
</dbReference>